<evidence type="ECO:0000313" key="3">
    <source>
        <dbReference type="EMBL" id="KAL3641641.1"/>
    </source>
</evidence>
<reference evidence="4" key="1">
    <citation type="journal article" date="2024" name="IScience">
        <title>Strigolactones Initiate the Formation of Haustorium-like Structures in Castilleja.</title>
        <authorList>
            <person name="Buerger M."/>
            <person name="Peterson D."/>
            <person name="Chory J."/>
        </authorList>
    </citation>
    <scope>NUCLEOTIDE SEQUENCE [LARGE SCALE GENOMIC DNA]</scope>
</reference>
<dbReference type="AlphaFoldDB" id="A0ABD3DIZ6"/>
<feature type="domain" description="SKP1 component dimerisation" evidence="2">
    <location>
        <begin position="72"/>
        <end position="119"/>
    </location>
</feature>
<evidence type="ECO:0000256" key="1">
    <source>
        <dbReference type="ARBA" id="ARBA00004906"/>
    </source>
</evidence>
<dbReference type="InterPro" id="IPR036296">
    <property type="entry name" value="SKP1-like_dim_sf"/>
</dbReference>
<accession>A0ABD3DIZ6</accession>
<evidence type="ECO:0000313" key="4">
    <source>
        <dbReference type="Proteomes" id="UP001632038"/>
    </source>
</evidence>
<dbReference type="EMBL" id="JAVIJP010000016">
    <property type="protein sequence ID" value="KAL3641641.1"/>
    <property type="molecule type" value="Genomic_DNA"/>
</dbReference>
<dbReference type="InterPro" id="IPR016072">
    <property type="entry name" value="Skp1_comp_dimer"/>
</dbReference>
<dbReference type="SUPFAM" id="SSF81382">
    <property type="entry name" value="Skp1 dimerisation domain-like"/>
    <property type="match status" value="1"/>
</dbReference>
<dbReference type="Gene3D" id="3.30.710.10">
    <property type="entry name" value="Potassium Channel Kv1.1, Chain A"/>
    <property type="match status" value="1"/>
</dbReference>
<proteinExistence type="predicted"/>
<dbReference type="InterPro" id="IPR011333">
    <property type="entry name" value="SKP1/BTB/POZ_sf"/>
</dbReference>
<keyword evidence="4" id="KW-1185">Reference proteome</keyword>
<dbReference type="Pfam" id="PF01466">
    <property type="entry name" value="Skp1"/>
    <property type="match status" value="1"/>
</dbReference>
<organism evidence="3 4">
    <name type="scientific">Castilleja foliolosa</name>
    <dbReference type="NCBI Taxonomy" id="1961234"/>
    <lineage>
        <taxon>Eukaryota</taxon>
        <taxon>Viridiplantae</taxon>
        <taxon>Streptophyta</taxon>
        <taxon>Embryophyta</taxon>
        <taxon>Tracheophyta</taxon>
        <taxon>Spermatophyta</taxon>
        <taxon>Magnoliopsida</taxon>
        <taxon>eudicotyledons</taxon>
        <taxon>Gunneridae</taxon>
        <taxon>Pentapetalae</taxon>
        <taxon>asterids</taxon>
        <taxon>lamiids</taxon>
        <taxon>Lamiales</taxon>
        <taxon>Orobanchaceae</taxon>
        <taxon>Pedicularideae</taxon>
        <taxon>Castillejinae</taxon>
        <taxon>Castilleja</taxon>
    </lineage>
</organism>
<evidence type="ECO:0000259" key="2">
    <source>
        <dbReference type="Pfam" id="PF01466"/>
    </source>
</evidence>
<protein>
    <recommendedName>
        <fullName evidence="2">SKP1 component dimerisation domain-containing protein</fullName>
    </recommendedName>
</protein>
<sequence>MAPKVNKKTTVKGSSGHDYEVSLVADIILTYLKAQNGDKEAKKKFEAEFVNGNPEMEVMIDVVLRANDLVLKDLIDIFCEKIADRMKSKSVAWVRKAFAINQFPTAAEEAGIMKQYPWAFEGVDADED</sequence>
<comment type="pathway">
    <text evidence="1">Protein modification; protein ubiquitination.</text>
</comment>
<comment type="caution">
    <text evidence="3">The sequence shown here is derived from an EMBL/GenBank/DDBJ whole genome shotgun (WGS) entry which is preliminary data.</text>
</comment>
<dbReference type="Proteomes" id="UP001632038">
    <property type="component" value="Unassembled WGS sequence"/>
</dbReference>
<gene>
    <name evidence="3" type="ORF">CASFOL_012456</name>
</gene>
<name>A0ABD3DIZ6_9LAMI</name>